<evidence type="ECO:0000313" key="2">
    <source>
        <dbReference type="Proteomes" id="UP000707206"/>
    </source>
</evidence>
<protein>
    <submittedName>
        <fullName evidence="1">HEPN domain-containing protein</fullName>
    </submittedName>
</protein>
<proteinExistence type="predicted"/>
<dbReference type="EMBL" id="VIKU02000001">
    <property type="protein sequence ID" value="NHF58650.1"/>
    <property type="molecule type" value="Genomic_DNA"/>
</dbReference>
<dbReference type="Proteomes" id="UP000707206">
    <property type="component" value="Unassembled WGS sequence"/>
</dbReference>
<name>A0A967E5J4_9FLAO</name>
<reference evidence="1" key="1">
    <citation type="submission" date="2019-07" db="EMBL/GenBank/DDBJ databases">
        <authorList>
            <person name="De-Chao Zhang Q."/>
        </authorList>
    </citation>
    <scope>NUCLEOTIDE SEQUENCE</scope>
    <source>
        <strain evidence="1">TP-CH-4</strain>
    </source>
</reference>
<comment type="caution">
    <text evidence="1">The sequence shown here is derived from an EMBL/GenBank/DDBJ whole genome shotgun (WGS) entry which is preliminary data.</text>
</comment>
<dbReference type="AlphaFoldDB" id="A0A967E5J4"/>
<sequence length="125" mass="14457">MEDIATTLFDEAIQKLREANDELCRPEEDVVTALVCSNSQFAIQNYLKGFLMLNGTNLDADETIDSLYQKCKDINNHFEEVYLEGFECNAHKEDSRFCNASSRFSHCFDIADSLDTFLRREKIIR</sequence>
<reference evidence="1" key="2">
    <citation type="submission" date="2020-03" db="EMBL/GenBank/DDBJ databases">
        <title>Flavobacteriaceae bacterium strain TP-CH-4, a member of the family Flavobacteriaceae isolated from a deep-sea seamount.</title>
        <authorList>
            <person name="Zhang D.-C."/>
        </authorList>
    </citation>
    <scope>NUCLEOTIDE SEQUENCE</scope>
    <source>
        <strain evidence="1">TP-CH-4</strain>
    </source>
</reference>
<gene>
    <name evidence="1" type="ORF">FK220_004825</name>
</gene>
<keyword evidence="2" id="KW-1185">Reference proteome</keyword>
<accession>A0A967E5J4</accession>
<evidence type="ECO:0000313" key="1">
    <source>
        <dbReference type="EMBL" id="NHF58650.1"/>
    </source>
</evidence>
<organism evidence="1 2">
    <name type="scientific">Pelagihabitans pacificus</name>
    <dbReference type="NCBI Taxonomy" id="2696054"/>
    <lineage>
        <taxon>Bacteria</taxon>
        <taxon>Pseudomonadati</taxon>
        <taxon>Bacteroidota</taxon>
        <taxon>Flavobacteriia</taxon>
        <taxon>Flavobacteriales</taxon>
        <taxon>Flavobacteriaceae</taxon>
        <taxon>Pelagihabitans</taxon>
    </lineage>
</organism>